<dbReference type="RefSeq" id="WP_377391656.1">
    <property type="nucleotide sequence ID" value="NZ_JBHSAN010000027.1"/>
</dbReference>
<dbReference type="InterPro" id="IPR015943">
    <property type="entry name" value="WD40/YVTN_repeat-like_dom_sf"/>
</dbReference>
<evidence type="ECO:0000313" key="1">
    <source>
        <dbReference type="EMBL" id="MFD2799699.1"/>
    </source>
</evidence>
<dbReference type="NCBIfam" id="NF045728">
    <property type="entry name" value="glycosyl_F510_1955"/>
    <property type="match status" value="1"/>
</dbReference>
<dbReference type="Proteomes" id="UP001597478">
    <property type="component" value="Unassembled WGS sequence"/>
</dbReference>
<dbReference type="InterPro" id="IPR054817">
    <property type="entry name" value="Glycosyl_F510_1955-like"/>
</dbReference>
<dbReference type="SUPFAM" id="SSF110296">
    <property type="entry name" value="Oligoxyloglucan reducing end-specific cellobiohydrolase"/>
    <property type="match status" value="1"/>
</dbReference>
<sequence length="274" mass="28792">MVIGAATLAACGQAEQPAADTQTDAEPGLAHVHGLGVDPADGTLYAATHHGVFRLPENGGPERVADRQQDTMGFTIVGPRHFLGSGHPGPNENLPDHLGLIESTDAGQTWRSLSLEGEADFHALEAKHDLVYGYDSQTQRLMVTANRRDWDRRASLALADFTVHPADANVLLATTQDGPARSTDGGRTFTAMPGAPVLLLLDWPAENTLVGVDPNGAVHTSDNGGQSWTARGRVSGAPQALATNGPSEIYVATETGIHASDDGGRTFTLRQPLA</sequence>
<dbReference type="Gene3D" id="2.130.10.10">
    <property type="entry name" value="YVTN repeat-like/Quinoprotein amine dehydrogenase"/>
    <property type="match status" value="2"/>
</dbReference>
<keyword evidence="2" id="KW-1185">Reference proteome</keyword>
<comment type="caution">
    <text evidence="1">The sequence shown here is derived from an EMBL/GenBank/DDBJ whole genome shotgun (WGS) entry which is preliminary data.</text>
</comment>
<protein>
    <submittedName>
        <fullName evidence="1">F510_1955 family glycosylhydrolase</fullName>
    </submittedName>
</protein>
<name>A0ABW5W8D8_9PSEU</name>
<proteinExistence type="predicted"/>
<dbReference type="CDD" id="cd15482">
    <property type="entry name" value="Sialidase_non-viral"/>
    <property type="match status" value="1"/>
</dbReference>
<dbReference type="EMBL" id="JBHUOF010000012">
    <property type="protein sequence ID" value="MFD2799699.1"/>
    <property type="molecule type" value="Genomic_DNA"/>
</dbReference>
<accession>A0ABW5W8D8</accession>
<reference evidence="2" key="1">
    <citation type="journal article" date="2019" name="Int. J. Syst. Evol. Microbiol.">
        <title>The Global Catalogue of Microorganisms (GCM) 10K type strain sequencing project: providing services to taxonomists for standard genome sequencing and annotation.</title>
        <authorList>
            <consortium name="The Broad Institute Genomics Platform"/>
            <consortium name="The Broad Institute Genome Sequencing Center for Infectious Disease"/>
            <person name="Wu L."/>
            <person name="Ma J."/>
        </authorList>
    </citation>
    <scope>NUCLEOTIDE SEQUENCE [LARGE SCALE GENOMIC DNA]</scope>
    <source>
        <strain evidence="2">IBRC-M 10906</strain>
    </source>
</reference>
<evidence type="ECO:0000313" key="2">
    <source>
        <dbReference type="Proteomes" id="UP001597478"/>
    </source>
</evidence>
<gene>
    <name evidence="1" type="ORF">ACFS2C_09875</name>
</gene>
<organism evidence="1 2">
    <name type="scientific">Prauserella oleivorans</name>
    <dbReference type="NCBI Taxonomy" id="1478153"/>
    <lineage>
        <taxon>Bacteria</taxon>
        <taxon>Bacillati</taxon>
        <taxon>Actinomycetota</taxon>
        <taxon>Actinomycetes</taxon>
        <taxon>Pseudonocardiales</taxon>
        <taxon>Pseudonocardiaceae</taxon>
        <taxon>Prauserella</taxon>
    </lineage>
</organism>